<evidence type="ECO:0000256" key="1">
    <source>
        <dbReference type="SAM" id="Phobius"/>
    </source>
</evidence>
<accession>A0A7C4PNV0</accession>
<evidence type="ECO:0008006" key="3">
    <source>
        <dbReference type="Google" id="ProtNLM"/>
    </source>
</evidence>
<evidence type="ECO:0000313" key="2">
    <source>
        <dbReference type="EMBL" id="HGS23169.1"/>
    </source>
</evidence>
<proteinExistence type="predicted"/>
<feature type="transmembrane region" description="Helical" evidence="1">
    <location>
        <begin position="20"/>
        <end position="39"/>
    </location>
</feature>
<dbReference type="EMBL" id="DSYK01000759">
    <property type="protein sequence ID" value="HGS23169.1"/>
    <property type="molecule type" value="Genomic_DNA"/>
</dbReference>
<reference evidence="2" key="1">
    <citation type="journal article" date="2020" name="mSystems">
        <title>Genome- and Community-Level Interaction Insights into Carbon Utilization and Element Cycling Functions of Hydrothermarchaeota in Hydrothermal Sediment.</title>
        <authorList>
            <person name="Zhou Z."/>
            <person name="Liu Y."/>
            <person name="Xu W."/>
            <person name="Pan J."/>
            <person name="Luo Z.H."/>
            <person name="Li M."/>
        </authorList>
    </citation>
    <scope>NUCLEOTIDE SEQUENCE [LARGE SCALE GENOMIC DNA]</scope>
    <source>
        <strain evidence="2">SpSt-573</strain>
    </source>
</reference>
<gene>
    <name evidence="2" type="ORF">ENT37_15045</name>
</gene>
<keyword evidence="1" id="KW-1133">Transmembrane helix</keyword>
<organism evidence="2">
    <name type="scientific">Anaerolinea thermolimosa</name>
    <dbReference type="NCBI Taxonomy" id="229919"/>
    <lineage>
        <taxon>Bacteria</taxon>
        <taxon>Bacillati</taxon>
        <taxon>Chloroflexota</taxon>
        <taxon>Anaerolineae</taxon>
        <taxon>Anaerolineales</taxon>
        <taxon>Anaerolineaceae</taxon>
        <taxon>Anaerolinea</taxon>
    </lineage>
</organism>
<protein>
    <recommendedName>
        <fullName evidence="3">Cache domain-containing protein</fullName>
    </recommendedName>
</protein>
<comment type="caution">
    <text evidence="2">The sequence shown here is derived from an EMBL/GenBank/DDBJ whole genome shotgun (WGS) entry which is preliminary data.</text>
</comment>
<sequence length="204" mass="22503">MTEHDHPTVKKSNWRGVTLQLFLITIMPLTVLLLVVAFGSQTLHHKAMRSLVGDRDLRTVRAASSSIERELIHLTGTFQLIAREMGDQTDFSSIRFTADEIASTFEGGMAIYTQDGRIIRSITTEFDWQTIPPLTSDLFKASALKDSMPVLSDLITPPGTTQSYIFLATQTESGNVLLGAFSPKKMIDNTVGDLVNNSQGLSKK</sequence>
<dbReference type="AlphaFoldDB" id="A0A7C4PNV0"/>
<keyword evidence="1" id="KW-0472">Membrane</keyword>
<keyword evidence="1" id="KW-0812">Transmembrane</keyword>
<name>A0A7C4PNV0_9CHLR</name>